<proteinExistence type="predicted"/>
<evidence type="ECO:0000313" key="2">
    <source>
        <dbReference type="Proteomes" id="UP000296159"/>
    </source>
</evidence>
<keyword evidence="2" id="KW-1185">Reference proteome</keyword>
<dbReference type="EMBL" id="QDKH01000007">
    <property type="protein sequence ID" value="PWC17238.1"/>
    <property type="molecule type" value="Genomic_DNA"/>
</dbReference>
<reference evidence="1 2" key="1">
    <citation type="submission" date="2018-04" db="EMBL/GenBank/DDBJ databases">
        <title>Brenneria corticis sp.nov.</title>
        <authorList>
            <person name="Li Y."/>
        </authorList>
    </citation>
    <scope>NUCLEOTIDE SEQUENCE [LARGE SCALE GENOMIC DNA]</scope>
    <source>
        <strain evidence="1 2">CFCC 11842</strain>
    </source>
</reference>
<comment type="caution">
    <text evidence="1">The sequence shown here is derived from an EMBL/GenBank/DDBJ whole genome shotgun (WGS) entry which is preliminary data.</text>
</comment>
<dbReference type="SUPFAM" id="SSF54593">
    <property type="entry name" value="Glyoxalase/Bleomycin resistance protein/Dihydroxybiphenyl dioxygenase"/>
    <property type="match status" value="1"/>
</dbReference>
<sequence length="182" mass="20678">MLPEELTMDLVRFERELNEFAAVLQLDLTRFSADHISLRCHQNSTAERWKTQLLRVGTLLSENLINGRTICLFILDTAIKVGPWRIDCIELPWPGKKSYPHEGWEHVELLLPGDADSLHQRALACLSDQALRTSGVKLHFSSPQGEKERIPNPTTAVTNGKITIKFHPFDIRDIVADENRGD</sequence>
<dbReference type="NCBIfam" id="NF008681">
    <property type="entry name" value="PRK11700.1-4"/>
    <property type="match status" value="1"/>
</dbReference>
<evidence type="ECO:0000313" key="1">
    <source>
        <dbReference type="EMBL" id="PWC17238.1"/>
    </source>
</evidence>
<dbReference type="GO" id="GO:0005829">
    <property type="term" value="C:cytosol"/>
    <property type="evidence" value="ECO:0007669"/>
    <property type="project" value="TreeGrafter"/>
</dbReference>
<dbReference type="AlphaFoldDB" id="A0A2U1U6E0"/>
<name>A0A2U1U6E0_9GAMM</name>
<dbReference type="Pfam" id="PF06185">
    <property type="entry name" value="YecM"/>
    <property type="match status" value="1"/>
</dbReference>
<dbReference type="Proteomes" id="UP000296159">
    <property type="component" value="Unassembled WGS sequence"/>
</dbReference>
<gene>
    <name evidence="1" type="ORF">DDT56_06825</name>
</gene>
<dbReference type="RefSeq" id="WP_136165727.1">
    <property type="nucleotide sequence ID" value="NZ_KZ819075.1"/>
</dbReference>
<dbReference type="InterPro" id="IPR010393">
    <property type="entry name" value="DUF991_YecM-like"/>
</dbReference>
<dbReference type="InterPro" id="IPR029068">
    <property type="entry name" value="Glyas_Bleomycin-R_OHBP_Dase"/>
</dbReference>
<accession>A0A2U1U6E0</accession>
<dbReference type="Gene3D" id="3.10.180.10">
    <property type="entry name" value="2,3-Dihydroxybiphenyl 1,2-Dioxygenase, domain 1"/>
    <property type="match status" value="1"/>
</dbReference>
<protein>
    <submittedName>
        <fullName evidence="1">VOC family protein</fullName>
    </submittedName>
</protein>
<dbReference type="PANTHER" id="PTHR37519:SF1">
    <property type="entry name" value="DIHYDROXYBIPHENYL DIOXYGENASE DOMAIN-CONTAINING PROTEIN"/>
    <property type="match status" value="1"/>
</dbReference>
<dbReference type="PANTHER" id="PTHR37519">
    <property type="match status" value="1"/>
</dbReference>
<organism evidence="1 2">
    <name type="scientific">Brenneria corticis</name>
    <dbReference type="NCBI Taxonomy" id="2173106"/>
    <lineage>
        <taxon>Bacteria</taxon>
        <taxon>Pseudomonadati</taxon>
        <taxon>Pseudomonadota</taxon>
        <taxon>Gammaproteobacteria</taxon>
        <taxon>Enterobacterales</taxon>
        <taxon>Pectobacteriaceae</taxon>
        <taxon>Brenneria</taxon>
    </lineage>
</organism>